<dbReference type="Pfam" id="PF13472">
    <property type="entry name" value="Lipase_GDSL_2"/>
    <property type="match status" value="1"/>
</dbReference>
<dbReference type="PROSITE" id="PS51257">
    <property type="entry name" value="PROKAR_LIPOPROTEIN"/>
    <property type="match status" value="1"/>
</dbReference>
<feature type="region of interest" description="Disordered" evidence="1">
    <location>
        <begin position="30"/>
        <end position="53"/>
    </location>
</feature>
<dbReference type="InterPro" id="IPR013830">
    <property type="entry name" value="SGNH_hydro"/>
</dbReference>
<reference evidence="4" key="1">
    <citation type="submission" date="2016-10" db="EMBL/GenBank/DDBJ databases">
        <authorList>
            <person name="Varghese N."/>
            <person name="Submissions S."/>
        </authorList>
    </citation>
    <scope>NUCLEOTIDE SEQUENCE [LARGE SCALE GENOMIC DNA]</scope>
    <source>
        <strain evidence="4">DSM 17044</strain>
    </source>
</reference>
<name>A0A1H7MMH6_STIAU</name>
<dbReference type="AlphaFoldDB" id="A0A1H7MMH6"/>
<dbReference type="PANTHER" id="PTHR43784:SF2">
    <property type="entry name" value="GDSL-LIKE LIPASE_ACYLHYDROLASE, PUTATIVE (AFU_ORTHOLOGUE AFUA_2G00820)-RELATED"/>
    <property type="match status" value="1"/>
</dbReference>
<dbReference type="OrthoDB" id="9786188at2"/>
<dbReference type="Gene3D" id="3.40.50.1110">
    <property type="entry name" value="SGNH hydrolase"/>
    <property type="match status" value="1"/>
</dbReference>
<feature type="domain" description="SGNH hydrolase-type esterase" evidence="2">
    <location>
        <begin position="243"/>
        <end position="411"/>
    </location>
</feature>
<evidence type="ECO:0000256" key="1">
    <source>
        <dbReference type="SAM" id="MobiDB-lite"/>
    </source>
</evidence>
<protein>
    <submittedName>
        <fullName evidence="3">Lysophospholipase L1</fullName>
    </submittedName>
</protein>
<dbReference type="InterPro" id="IPR053140">
    <property type="entry name" value="GDSL_Rv0518-like"/>
</dbReference>
<keyword evidence="4" id="KW-1185">Reference proteome</keyword>
<organism evidence="3 4">
    <name type="scientific">Stigmatella aurantiaca</name>
    <dbReference type="NCBI Taxonomy" id="41"/>
    <lineage>
        <taxon>Bacteria</taxon>
        <taxon>Pseudomonadati</taxon>
        <taxon>Myxococcota</taxon>
        <taxon>Myxococcia</taxon>
        <taxon>Myxococcales</taxon>
        <taxon>Cystobacterineae</taxon>
        <taxon>Archangiaceae</taxon>
        <taxon>Stigmatella</taxon>
    </lineage>
</organism>
<dbReference type="RefSeq" id="WP_075006112.1">
    <property type="nucleotide sequence ID" value="NZ_FOAP01000004.1"/>
</dbReference>
<dbReference type="InterPro" id="IPR036514">
    <property type="entry name" value="SGNH_hydro_sf"/>
</dbReference>
<accession>A0A1H7MMH6</accession>
<sequence length="425" mass="44936">MGERSLLGRWMCAWALLGLGTLAGCGEGTEGPTEALASGSAPSHGQEVSEPELPPAPLEVAPALILHGADEVRPTPPLAPAVSFQPAFYQALRWSRSISTVTTFRLRLPVARAGERLSVTFRAGDGSLTLQKATVALAGANGALASAPIALTFGGQPGFTVAARTHAVSDPVPLEVNLQDELAVSFEVKGSLSISDIDAFPGGFMREGAHAGSTGAFGGSSWQRAIGVTAIHTEAETGRSFVALGDSITEGYISTYNDTRNAWPALAGKALGVPIVNAGVSGQGFYDALQYLDREALALTGVTDCIILLGTNDLGASSDAQLQERMTLMLNRLKPHCKLWVSTLIPRERSKYADFETVKASRIVFNTWLRQQTQAEVIDLEAVTRSPSDVHQFITGLDVDGIHPSQQGHQVMAEEAVRVLRAKGL</sequence>
<gene>
    <name evidence="3" type="ORF">SAMN05444354_10441</name>
</gene>
<proteinExistence type="predicted"/>
<dbReference type="EMBL" id="FOAP01000004">
    <property type="protein sequence ID" value="SEL12344.1"/>
    <property type="molecule type" value="Genomic_DNA"/>
</dbReference>
<dbReference type="SUPFAM" id="SSF52266">
    <property type="entry name" value="SGNH hydrolase"/>
    <property type="match status" value="1"/>
</dbReference>
<dbReference type="GO" id="GO:0016788">
    <property type="term" value="F:hydrolase activity, acting on ester bonds"/>
    <property type="evidence" value="ECO:0007669"/>
    <property type="project" value="UniProtKB-ARBA"/>
</dbReference>
<evidence type="ECO:0000313" key="4">
    <source>
        <dbReference type="Proteomes" id="UP000182719"/>
    </source>
</evidence>
<dbReference type="PANTHER" id="PTHR43784">
    <property type="entry name" value="GDSL-LIKE LIPASE/ACYLHYDROLASE, PUTATIVE (AFU_ORTHOLOGUE AFUA_2G00820)-RELATED"/>
    <property type="match status" value="1"/>
</dbReference>
<evidence type="ECO:0000259" key="2">
    <source>
        <dbReference type="Pfam" id="PF13472"/>
    </source>
</evidence>
<evidence type="ECO:0000313" key="3">
    <source>
        <dbReference type="EMBL" id="SEL12344.1"/>
    </source>
</evidence>
<dbReference type="Proteomes" id="UP000182719">
    <property type="component" value="Unassembled WGS sequence"/>
</dbReference>